<dbReference type="CDD" id="cd10017">
    <property type="entry name" value="B3_DNA"/>
    <property type="match status" value="1"/>
</dbReference>
<evidence type="ECO:0000256" key="3">
    <source>
        <dbReference type="ARBA" id="ARBA00023125"/>
    </source>
</evidence>
<evidence type="ECO:0000256" key="4">
    <source>
        <dbReference type="ARBA" id="ARBA00023163"/>
    </source>
</evidence>
<keyword evidence="2" id="KW-0805">Transcription regulation</keyword>
<reference evidence="8" key="1">
    <citation type="journal article" date="2023" name="Science">
        <title>Elucidation of the pathway for biosynthesis of saponin adjuvants from the soapbark tree.</title>
        <authorList>
            <person name="Reed J."/>
            <person name="Orme A."/>
            <person name="El-Demerdash A."/>
            <person name="Owen C."/>
            <person name="Martin L.B.B."/>
            <person name="Misra R.C."/>
            <person name="Kikuchi S."/>
            <person name="Rejzek M."/>
            <person name="Martin A.C."/>
            <person name="Harkess A."/>
            <person name="Leebens-Mack J."/>
            <person name="Louveau T."/>
            <person name="Stephenson M.J."/>
            <person name="Osbourn A."/>
        </authorList>
    </citation>
    <scope>NUCLEOTIDE SEQUENCE</scope>
    <source>
        <strain evidence="8">S10</strain>
    </source>
</reference>
<accession>A0AAD7M039</accession>
<dbReference type="SMART" id="SM01019">
    <property type="entry name" value="B3"/>
    <property type="match status" value="1"/>
</dbReference>
<keyword evidence="3" id="KW-0238">DNA-binding</keyword>
<comment type="subcellular location">
    <subcellularLocation>
        <location evidence="1">Nucleus</location>
    </subcellularLocation>
</comment>
<feature type="region of interest" description="Disordered" evidence="6">
    <location>
        <begin position="225"/>
        <end position="251"/>
    </location>
</feature>
<evidence type="ECO:0000313" key="8">
    <source>
        <dbReference type="EMBL" id="KAJ7967448.1"/>
    </source>
</evidence>
<evidence type="ECO:0000256" key="2">
    <source>
        <dbReference type="ARBA" id="ARBA00023015"/>
    </source>
</evidence>
<dbReference type="PANTHER" id="PTHR31391:SF99">
    <property type="entry name" value="B3 DOMAIN-CONTAINING PROTEIN OS06G0194400"/>
    <property type="match status" value="1"/>
</dbReference>
<evidence type="ECO:0000256" key="5">
    <source>
        <dbReference type="ARBA" id="ARBA00023242"/>
    </source>
</evidence>
<keyword evidence="5" id="KW-0539">Nucleus</keyword>
<organism evidence="8 9">
    <name type="scientific">Quillaja saponaria</name>
    <name type="common">Soap bark tree</name>
    <dbReference type="NCBI Taxonomy" id="32244"/>
    <lineage>
        <taxon>Eukaryota</taxon>
        <taxon>Viridiplantae</taxon>
        <taxon>Streptophyta</taxon>
        <taxon>Embryophyta</taxon>
        <taxon>Tracheophyta</taxon>
        <taxon>Spermatophyta</taxon>
        <taxon>Magnoliopsida</taxon>
        <taxon>eudicotyledons</taxon>
        <taxon>Gunneridae</taxon>
        <taxon>Pentapetalae</taxon>
        <taxon>rosids</taxon>
        <taxon>fabids</taxon>
        <taxon>Fabales</taxon>
        <taxon>Quillajaceae</taxon>
        <taxon>Quillaja</taxon>
    </lineage>
</organism>
<dbReference type="Pfam" id="PF02362">
    <property type="entry name" value="B3"/>
    <property type="match status" value="1"/>
</dbReference>
<gene>
    <name evidence="8" type="ORF">O6P43_011707</name>
</gene>
<dbReference type="SUPFAM" id="SSF101936">
    <property type="entry name" value="DNA-binding pseudobarrel domain"/>
    <property type="match status" value="1"/>
</dbReference>
<keyword evidence="9" id="KW-1185">Reference proteome</keyword>
<comment type="caution">
    <text evidence="8">The sequence shown here is derived from an EMBL/GenBank/DDBJ whole genome shotgun (WGS) entry which is preliminary data.</text>
</comment>
<dbReference type="EMBL" id="JARAOO010000005">
    <property type="protein sequence ID" value="KAJ7967448.1"/>
    <property type="molecule type" value="Genomic_DNA"/>
</dbReference>
<evidence type="ECO:0000259" key="7">
    <source>
        <dbReference type="PROSITE" id="PS50863"/>
    </source>
</evidence>
<evidence type="ECO:0000256" key="1">
    <source>
        <dbReference type="ARBA" id="ARBA00004123"/>
    </source>
</evidence>
<dbReference type="InterPro" id="IPR044837">
    <property type="entry name" value="REM16-like"/>
</dbReference>
<dbReference type="InterPro" id="IPR015300">
    <property type="entry name" value="DNA-bd_pseudobarrel_sf"/>
</dbReference>
<dbReference type="Gene3D" id="2.40.330.10">
    <property type="entry name" value="DNA-binding pseudobarrel domain"/>
    <property type="match status" value="1"/>
</dbReference>
<dbReference type="PANTHER" id="PTHR31391">
    <property type="entry name" value="B3 DOMAIN-CONTAINING PROTEIN OS11G0197600-RELATED"/>
    <property type="match status" value="1"/>
</dbReference>
<dbReference type="KEGG" id="qsa:O6P43_011707"/>
<name>A0AAD7M039_QUISA</name>
<dbReference type="AlphaFoldDB" id="A0AAD7M039"/>
<dbReference type="PROSITE" id="PS50863">
    <property type="entry name" value="B3"/>
    <property type="match status" value="1"/>
</dbReference>
<sequence length="251" mass="29127">MVVSKRTYEDCRQQRLEENKRRMEELNLDKLSKSLKASTHHKPSTVAVKPRGTRQPVDLSLVRRSSRFANKPPPNYKDVPLEPLERPRRTYQRRDLLNRVYASDEVRQYAIHGAEVLQSDLDSEYPSFVKPMLQSHVTGGFWLGLPVQFCKTHLPHHDETIALVDEDENESLTRYLAVKTGLSGGWRGFAIDHQLVDGDTLVFQLIKPTTFKVYIIRAYESENNRSNEEDDEELDASHLNRRSKRIRASTR</sequence>
<keyword evidence="4" id="KW-0804">Transcription</keyword>
<feature type="region of interest" description="Disordered" evidence="6">
    <location>
        <begin position="32"/>
        <end position="54"/>
    </location>
</feature>
<feature type="domain" description="TF-B3" evidence="7">
    <location>
        <begin position="128"/>
        <end position="219"/>
    </location>
</feature>
<dbReference type="Proteomes" id="UP001163823">
    <property type="component" value="Chromosome 5"/>
</dbReference>
<feature type="compositionally biased region" description="Basic residues" evidence="6">
    <location>
        <begin position="239"/>
        <end position="251"/>
    </location>
</feature>
<protein>
    <submittedName>
        <fullName evidence="8">B3 domain-containing protein</fullName>
    </submittedName>
</protein>
<dbReference type="GO" id="GO:0003677">
    <property type="term" value="F:DNA binding"/>
    <property type="evidence" value="ECO:0007669"/>
    <property type="project" value="UniProtKB-KW"/>
</dbReference>
<evidence type="ECO:0000313" key="9">
    <source>
        <dbReference type="Proteomes" id="UP001163823"/>
    </source>
</evidence>
<proteinExistence type="predicted"/>
<dbReference type="GO" id="GO:0005634">
    <property type="term" value="C:nucleus"/>
    <property type="evidence" value="ECO:0007669"/>
    <property type="project" value="UniProtKB-SubCell"/>
</dbReference>
<dbReference type="InterPro" id="IPR003340">
    <property type="entry name" value="B3_DNA-bd"/>
</dbReference>
<evidence type="ECO:0000256" key="6">
    <source>
        <dbReference type="SAM" id="MobiDB-lite"/>
    </source>
</evidence>